<dbReference type="Proteomes" id="UP000077787">
    <property type="component" value="Chromosome"/>
</dbReference>
<proteinExistence type="predicted"/>
<keyword evidence="3 5" id="KW-0732">Signal</keyword>
<evidence type="ECO:0000256" key="3">
    <source>
        <dbReference type="ARBA" id="ARBA00022729"/>
    </source>
</evidence>
<accession>A0A172WQ16</accession>
<evidence type="ECO:0008006" key="8">
    <source>
        <dbReference type="Google" id="ProtNLM"/>
    </source>
</evidence>
<dbReference type="CDD" id="cd16325">
    <property type="entry name" value="LolA"/>
    <property type="match status" value="1"/>
</dbReference>
<dbReference type="InterPro" id="IPR004564">
    <property type="entry name" value="OM_lipoprot_carrier_LolA-like"/>
</dbReference>
<dbReference type="SUPFAM" id="SSF89392">
    <property type="entry name" value="Prokaryotic lipoproteins and lipoprotein localization factors"/>
    <property type="match status" value="1"/>
</dbReference>
<reference evidence="6 7" key="1">
    <citation type="submission" date="2016-05" db="EMBL/GenBank/DDBJ databases">
        <title>Genome sequence of Pseudomonas stutzeri 273 and identification of the exopolysaccharide biosynthesis locus.</title>
        <authorList>
            <person name="Wu S."/>
            <person name="Sun C."/>
        </authorList>
    </citation>
    <scope>NUCLEOTIDE SEQUENCE [LARGE SCALE GENOMIC DNA]</scope>
    <source>
        <strain evidence="6 7">273</strain>
    </source>
</reference>
<evidence type="ECO:0000256" key="4">
    <source>
        <dbReference type="ARBA" id="ARBA00022927"/>
    </source>
</evidence>
<sequence>MKRLFNSPCWALLVALSLLLALTTRANAFDLVQLSLQLHEPTVVRGTFIQEKYLRALPQPLVSVGTFVLARDSGLLWFLQDPVKQDYRISAAGIARRAPNGWKQTSQQGPAARQNELFLAVLQGDTEALQRDFELQLTGTAQAWALTLTPRSRLLAQIFSTILIQGSATAERIELVEAQGDSTLLTLTDIQIDDQLSLGEHHDLAN</sequence>
<feature type="chain" id="PRO_5008002815" description="Outer membrane lipoprotein carrier protein LolA" evidence="5">
    <location>
        <begin position="29"/>
        <end position="206"/>
    </location>
</feature>
<keyword evidence="4" id="KW-0653">Protein transport</keyword>
<protein>
    <recommendedName>
        <fullName evidence="8">Outer membrane lipoprotein carrier protein LolA</fullName>
    </recommendedName>
</protein>
<evidence type="ECO:0000313" key="7">
    <source>
        <dbReference type="Proteomes" id="UP000077787"/>
    </source>
</evidence>
<evidence type="ECO:0000256" key="5">
    <source>
        <dbReference type="SAM" id="SignalP"/>
    </source>
</evidence>
<name>A0A172WQ16_STUST</name>
<comment type="subunit">
    <text evidence="1">Monomer.</text>
</comment>
<evidence type="ECO:0000256" key="2">
    <source>
        <dbReference type="ARBA" id="ARBA00022448"/>
    </source>
</evidence>
<dbReference type="Pfam" id="PF19574">
    <property type="entry name" value="LolA_3"/>
    <property type="match status" value="1"/>
</dbReference>
<dbReference type="RefSeq" id="WP_045430755.1">
    <property type="nucleotide sequence ID" value="NZ_CP015641.1"/>
</dbReference>
<organism evidence="6 7">
    <name type="scientific">Stutzerimonas stutzeri</name>
    <name type="common">Pseudomonas stutzeri</name>
    <dbReference type="NCBI Taxonomy" id="316"/>
    <lineage>
        <taxon>Bacteria</taxon>
        <taxon>Pseudomonadati</taxon>
        <taxon>Pseudomonadota</taxon>
        <taxon>Gammaproteobacteria</taxon>
        <taxon>Pseudomonadales</taxon>
        <taxon>Pseudomonadaceae</taxon>
        <taxon>Stutzerimonas</taxon>
    </lineage>
</organism>
<keyword evidence="2" id="KW-0813">Transport</keyword>
<gene>
    <name evidence="6" type="ORF">PS273GM_10640</name>
</gene>
<evidence type="ECO:0000313" key="6">
    <source>
        <dbReference type="EMBL" id="ANF25578.1"/>
    </source>
</evidence>
<dbReference type="InterPro" id="IPR029046">
    <property type="entry name" value="LolA/LolB/LppX"/>
</dbReference>
<feature type="signal peptide" evidence="5">
    <location>
        <begin position="1"/>
        <end position="28"/>
    </location>
</feature>
<dbReference type="Gene3D" id="2.50.20.10">
    <property type="entry name" value="Lipoprotein localisation LolA/LolB/LppX"/>
    <property type="match status" value="1"/>
</dbReference>
<dbReference type="GO" id="GO:0015031">
    <property type="term" value="P:protein transport"/>
    <property type="evidence" value="ECO:0007669"/>
    <property type="project" value="UniProtKB-KW"/>
</dbReference>
<evidence type="ECO:0000256" key="1">
    <source>
        <dbReference type="ARBA" id="ARBA00011245"/>
    </source>
</evidence>
<dbReference type="AlphaFoldDB" id="A0A172WQ16"/>
<dbReference type="EMBL" id="CP015641">
    <property type="protein sequence ID" value="ANF25578.1"/>
    <property type="molecule type" value="Genomic_DNA"/>
</dbReference>